<dbReference type="EMBL" id="BPLR01012312">
    <property type="protein sequence ID" value="GIY52970.1"/>
    <property type="molecule type" value="Genomic_DNA"/>
</dbReference>
<proteinExistence type="predicted"/>
<organism evidence="1 2">
    <name type="scientific">Caerostris extrusa</name>
    <name type="common">Bark spider</name>
    <name type="synonym">Caerostris bankana</name>
    <dbReference type="NCBI Taxonomy" id="172846"/>
    <lineage>
        <taxon>Eukaryota</taxon>
        <taxon>Metazoa</taxon>
        <taxon>Ecdysozoa</taxon>
        <taxon>Arthropoda</taxon>
        <taxon>Chelicerata</taxon>
        <taxon>Arachnida</taxon>
        <taxon>Araneae</taxon>
        <taxon>Araneomorphae</taxon>
        <taxon>Entelegynae</taxon>
        <taxon>Araneoidea</taxon>
        <taxon>Araneidae</taxon>
        <taxon>Caerostris</taxon>
    </lineage>
</organism>
<sequence length="85" mass="10557">METEEDRREEKKKIYRRRLGSTKEKKMEEDRREEKKRKFIDVVAINARLYEEYHKREVKTASDAQLFLEHSLCFDEYCPKDWINL</sequence>
<dbReference type="Proteomes" id="UP001054945">
    <property type="component" value="Unassembled WGS sequence"/>
</dbReference>
<keyword evidence="2" id="KW-1185">Reference proteome</keyword>
<comment type="caution">
    <text evidence="1">The sequence shown here is derived from an EMBL/GenBank/DDBJ whole genome shotgun (WGS) entry which is preliminary data.</text>
</comment>
<evidence type="ECO:0000313" key="1">
    <source>
        <dbReference type="EMBL" id="GIY52970.1"/>
    </source>
</evidence>
<evidence type="ECO:0000313" key="2">
    <source>
        <dbReference type="Proteomes" id="UP001054945"/>
    </source>
</evidence>
<reference evidence="1 2" key="1">
    <citation type="submission" date="2021-06" db="EMBL/GenBank/DDBJ databases">
        <title>Caerostris extrusa draft genome.</title>
        <authorList>
            <person name="Kono N."/>
            <person name="Arakawa K."/>
        </authorList>
    </citation>
    <scope>NUCLEOTIDE SEQUENCE [LARGE SCALE GENOMIC DNA]</scope>
</reference>
<accession>A0AAV4U5F7</accession>
<gene>
    <name evidence="1" type="ORF">CEXT_331281</name>
</gene>
<dbReference type="AlphaFoldDB" id="A0AAV4U5F7"/>
<protein>
    <submittedName>
        <fullName evidence="1">Uncharacterized protein</fullName>
    </submittedName>
</protein>
<name>A0AAV4U5F7_CAEEX</name>